<feature type="domain" description="Putative Flp pilus-assembly TadG-like N-terminal" evidence="2">
    <location>
        <begin position="20"/>
        <end position="67"/>
    </location>
</feature>
<organism evidence="4 5">
    <name type="scientific">Cupriavidus neocaledonicus</name>
    <dbReference type="NCBI Taxonomy" id="1040979"/>
    <lineage>
        <taxon>Bacteria</taxon>
        <taxon>Pseudomonadati</taxon>
        <taxon>Pseudomonadota</taxon>
        <taxon>Betaproteobacteria</taxon>
        <taxon>Burkholderiales</taxon>
        <taxon>Burkholderiaceae</taxon>
        <taxon>Cupriavidus</taxon>
    </lineage>
</organism>
<evidence type="ECO:0000313" key="6">
    <source>
        <dbReference type="Proteomes" id="UP000256710"/>
    </source>
</evidence>
<dbReference type="Proteomes" id="UP000256710">
    <property type="component" value="Unassembled WGS sequence"/>
</dbReference>
<gene>
    <name evidence="3" type="ORF">CBM2605_A60431</name>
    <name evidence="4" type="ORF">CBM2607_10701</name>
</gene>
<dbReference type="Pfam" id="PF13400">
    <property type="entry name" value="Tad"/>
    <property type="match status" value="1"/>
</dbReference>
<dbReference type="AlphaFoldDB" id="A0A375H0C9"/>
<feature type="transmembrane region" description="Helical" evidence="1">
    <location>
        <begin position="21"/>
        <end position="41"/>
    </location>
</feature>
<keyword evidence="1" id="KW-1133">Transmembrane helix</keyword>
<evidence type="ECO:0000313" key="5">
    <source>
        <dbReference type="Proteomes" id="UP000255168"/>
    </source>
</evidence>
<reference evidence="5 6" key="1">
    <citation type="submission" date="2018-01" db="EMBL/GenBank/DDBJ databases">
        <authorList>
            <person name="Clerissi C."/>
        </authorList>
    </citation>
    <scope>NUCLEOTIDE SEQUENCE [LARGE SCALE GENOMIC DNA]</scope>
    <source>
        <strain evidence="3">Cupriavidus taiwanensis STM 6082</strain>
        <strain evidence="4">Cupriavidus taiwanensis STM 6160</strain>
    </source>
</reference>
<accession>A0A375H0C9</accession>
<sequence length="433" mass="44659">MTRPRLHGTTLATRRARERGAVAIIMGIVIVVLVGLVGLALDLGKLYVAKSELQNSADACALAAARDLTGATPLVVSEAAGITAGSRNQALFQQEQVQLVASSSVTYTDSLDNPFLDKDSVSYPLDTIKYVRCDVSRVGIAHWFAQVLNAMPGVDIGPSTVAAFAVATTTSAQTACAIPVFVCRPDTATPPVPGGYTIGQWLTTKSGTADKDSVAYGGGNFGWADLTGGSSAKDLANQLKGAGQCNLPSVGTEIGTTGDKASLADEWNSRFGIVKAGKTVGVTDFTGFAFTNVTWTAKFNAYNGSSSDSLGNAQPNFLAARSAYRAYQGDATTGLDTQGNPSAKATHEAGADRRLVLAPIVDCSTFGTGGVHKVPVTGWACLLMVEPMQKGGRNDTVRLEYRGTSTMPGSPCATQGMPGAGGGAGPLVPVLVQ</sequence>
<evidence type="ECO:0000313" key="4">
    <source>
        <dbReference type="EMBL" id="SPD45764.1"/>
    </source>
</evidence>
<dbReference type="EMBL" id="OFTC01000028">
    <property type="protein sequence ID" value="SOZ37187.1"/>
    <property type="molecule type" value="Genomic_DNA"/>
</dbReference>
<name>A0A375H0C9_9BURK</name>
<dbReference type="EMBL" id="LT984806">
    <property type="protein sequence ID" value="SPD45764.1"/>
    <property type="molecule type" value="Genomic_DNA"/>
</dbReference>
<dbReference type="InterPro" id="IPR028087">
    <property type="entry name" value="Tad_N"/>
</dbReference>
<keyword evidence="6" id="KW-1185">Reference proteome</keyword>
<evidence type="ECO:0000259" key="2">
    <source>
        <dbReference type="Pfam" id="PF13400"/>
    </source>
</evidence>
<protein>
    <submittedName>
        <fullName evidence="4">Flp pilus assembly protein TadG</fullName>
    </submittedName>
</protein>
<evidence type="ECO:0000256" key="1">
    <source>
        <dbReference type="SAM" id="Phobius"/>
    </source>
</evidence>
<evidence type="ECO:0000313" key="3">
    <source>
        <dbReference type="EMBL" id="SOZ37187.1"/>
    </source>
</evidence>
<keyword evidence="1" id="KW-0812">Transmembrane</keyword>
<dbReference type="Proteomes" id="UP000255168">
    <property type="component" value="Chromosome I"/>
</dbReference>
<proteinExistence type="predicted"/>
<dbReference type="RefSeq" id="WP_026164328.1">
    <property type="nucleotide sequence ID" value="NZ_AQUR01000101.1"/>
</dbReference>
<keyword evidence="1" id="KW-0472">Membrane</keyword>